<evidence type="ECO:0000313" key="2">
    <source>
        <dbReference type="Proteomes" id="UP001300383"/>
    </source>
</evidence>
<organism evidence="1 2">
    <name type="scientific">Fusibacillus kribbianus</name>
    <dbReference type="NCBI Taxonomy" id="3044208"/>
    <lineage>
        <taxon>Bacteria</taxon>
        <taxon>Bacillati</taxon>
        <taxon>Bacillota</taxon>
        <taxon>Clostridia</taxon>
        <taxon>Lachnospirales</taxon>
        <taxon>Lachnospiraceae</taxon>
        <taxon>Fusibacillus</taxon>
    </lineage>
</organism>
<gene>
    <name evidence="1" type="ORF">QJ036_04235</name>
</gene>
<reference evidence="1 2" key="1">
    <citation type="submission" date="2023-05" db="EMBL/GenBank/DDBJ databases">
        <title>[ruminococcus] sp. nov., isolated from a pig farm feces dump.</title>
        <authorList>
            <person name="Chang Y.-H."/>
        </authorList>
    </citation>
    <scope>NUCLEOTIDE SEQUENCE [LARGE SCALE GENOMIC DNA]</scope>
    <source>
        <strain evidence="1 2">YH-rum2234</strain>
    </source>
</reference>
<name>A0AAP4BAH4_9FIRM</name>
<dbReference type="EMBL" id="JASGBQ010000004">
    <property type="protein sequence ID" value="MDI9241688.1"/>
    <property type="molecule type" value="Genomic_DNA"/>
</dbReference>
<comment type="caution">
    <text evidence="1">The sequence shown here is derived from an EMBL/GenBank/DDBJ whole genome shotgun (WGS) entry which is preliminary data.</text>
</comment>
<dbReference type="AlphaFoldDB" id="A0AAP4BAH4"/>
<sequence length="46" mass="4938">MKRLIGLCLFCLGIGMLLQLMLPNGFFAVCLMAASIAGGYYLFCGC</sequence>
<dbReference type="Proteomes" id="UP001300383">
    <property type="component" value="Unassembled WGS sequence"/>
</dbReference>
<dbReference type="RefSeq" id="WP_283230198.1">
    <property type="nucleotide sequence ID" value="NZ_JASGBQ010000004.1"/>
</dbReference>
<keyword evidence="2" id="KW-1185">Reference proteome</keyword>
<evidence type="ECO:0000313" key="1">
    <source>
        <dbReference type="EMBL" id="MDI9241688.1"/>
    </source>
</evidence>
<protein>
    <submittedName>
        <fullName evidence="1">Uncharacterized protein</fullName>
    </submittedName>
</protein>
<proteinExistence type="predicted"/>
<accession>A0AAP4BAH4</accession>